<dbReference type="Proteomes" id="UP000473325">
    <property type="component" value="Unassembled WGS sequence"/>
</dbReference>
<dbReference type="InterPro" id="IPR010310">
    <property type="entry name" value="T7SS_ESAT-6-like"/>
</dbReference>
<evidence type="ECO:0000313" key="2">
    <source>
        <dbReference type="EMBL" id="MXG90896.1"/>
    </source>
</evidence>
<keyword evidence="1" id="KW-0175">Coiled coil</keyword>
<reference evidence="2 3" key="1">
    <citation type="submission" date="2019-12" db="EMBL/GenBank/DDBJ databases">
        <authorList>
            <person name="Kun Z."/>
        </authorList>
    </citation>
    <scope>NUCLEOTIDE SEQUENCE [LARGE SCALE GENOMIC DNA]</scope>
    <source>
        <strain evidence="2 3">YIM 123512</strain>
    </source>
</reference>
<dbReference type="AlphaFoldDB" id="A0A6L7EY69"/>
<dbReference type="SUPFAM" id="SSF140453">
    <property type="entry name" value="EsxAB dimer-like"/>
    <property type="match status" value="1"/>
</dbReference>
<name>A0A6L7EY69_9ACTN</name>
<keyword evidence="3" id="KW-1185">Reference proteome</keyword>
<dbReference type="RefSeq" id="WP_160878825.1">
    <property type="nucleotide sequence ID" value="NZ_WUEK01000009.1"/>
</dbReference>
<dbReference type="Pfam" id="PF06013">
    <property type="entry name" value="WXG100"/>
    <property type="match status" value="1"/>
</dbReference>
<feature type="coiled-coil region" evidence="1">
    <location>
        <begin position="8"/>
        <end position="42"/>
    </location>
</feature>
<evidence type="ECO:0000256" key="1">
    <source>
        <dbReference type="SAM" id="Coils"/>
    </source>
</evidence>
<dbReference type="InterPro" id="IPR036689">
    <property type="entry name" value="ESAT-6-like_sf"/>
</dbReference>
<proteinExistence type="predicted"/>
<comment type="caution">
    <text evidence="2">The sequence shown here is derived from an EMBL/GenBank/DDBJ whole genome shotgun (WGS) entry which is preliminary data.</text>
</comment>
<evidence type="ECO:0000313" key="3">
    <source>
        <dbReference type="Proteomes" id="UP000473325"/>
    </source>
</evidence>
<organism evidence="2 3">
    <name type="scientific">Nocardioides flavescens</name>
    <dbReference type="NCBI Taxonomy" id="2691959"/>
    <lineage>
        <taxon>Bacteria</taxon>
        <taxon>Bacillati</taxon>
        <taxon>Actinomycetota</taxon>
        <taxon>Actinomycetes</taxon>
        <taxon>Propionibacteriales</taxon>
        <taxon>Nocardioidaceae</taxon>
        <taxon>Nocardioides</taxon>
    </lineage>
</organism>
<accession>A0A6L7EY69</accession>
<dbReference type="EMBL" id="WUEK01000009">
    <property type="protein sequence ID" value="MXG90896.1"/>
    <property type="molecule type" value="Genomic_DNA"/>
</dbReference>
<dbReference type="Gene3D" id="1.10.287.1060">
    <property type="entry name" value="ESAT-6-like"/>
    <property type="match status" value="1"/>
</dbReference>
<sequence length="98" mass="10430">MPNMNVTFAEMQDAANRLRNGKEELIAKLEELSSQIDNLVSSGFVTDTASGAYSEKFHEFKTGATTVVGSLDGLSSFLDGAASALQTADQDLANQIRA</sequence>
<protein>
    <submittedName>
        <fullName evidence="2">WXG100 family type VII secretion target</fullName>
    </submittedName>
</protein>
<gene>
    <name evidence="2" type="ORF">GRQ65_15210</name>
</gene>